<keyword evidence="2" id="KW-1185">Reference proteome</keyword>
<dbReference type="Proteomes" id="UP001164746">
    <property type="component" value="Chromosome 1"/>
</dbReference>
<dbReference type="EMBL" id="CP111012">
    <property type="protein sequence ID" value="WAQ94684.1"/>
    <property type="molecule type" value="Genomic_DNA"/>
</dbReference>
<accession>A0ABY7DE43</accession>
<evidence type="ECO:0000313" key="1">
    <source>
        <dbReference type="EMBL" id="WAQ94684.1"/>
    </source>
</evidence>
<evidence type="ECO:0000313" key="2">
    <source>
        <dbReference type="Proteomes" id="UP001164746"/>
    </source>
</evidence>
<sequence>MLMVARWRRRGFGQRGSAGALVAGRAAWALGTGGEALLSTLVVPLSGTGRDVEPGCGFHFAQNMAYLEAVCEGDQDGPVDDLTTNEATSTYSHRVTYGE</sequence>
<proteinExistence type="predicted"/>
<organism evidence="1 2">
    <name type="scientific">Mya arenaria</name>
    <name type="common">Soft-shell clam</name>
    <dbReference type="NCBI Taxonomy" id="6604"/>
    <lineage>
        <taxon>Eukaryota</taxon>
        <taxon>Metazoa</taxon>
        <taxon>Spiralia</taxon>
        <taxon>Lophotrochozoa</taxon>
        <taxon>Mollusca</taxon>
        <taxon>Bivalvia</taxon>
        <taxon>Autobranchia</taxon>
        <taxon>Heteroconchia</taxon>
        <taxon>Euheterodonta</taxon>
        <taxon>Imparidentia</taxon>
        <taxon>Neoheterodontei</taxon>
        <taxon>Myida</taxon>
        <taxon>Myoidea</taxon>
        <taxon>Myidae</taxon>
        <taxon>Mya</taxon>
    </lineage>
</organism>
<name>A0ABY7DE43_MYAAR</name>
<reference evidence="1" key="1">
    <citation type="submission" date="2022-11" db="EMBL/GenBank/DDBJ databases">
        <title>Centuries of genome instability and evolution in soft-shell clam transmissible cancer (bioRxiv).</title>
        <authorList>
            <person name="Hart S.F.M."/>
            <person name="Yonemitsu M.A."/>
            <person name="Giersch R.M."/>
            <person name="Beal B.F."/>
            <person name="Arriagada G."/>
            <person name="Davis B.W."/>
            <person name="Ostrander E.A."/>
            <person name="Goff S.P."/>
            <person name="Metzger M.J."/>
        </authorList>
    </citation>
    <scope>NUCLEOTIDE SEQUENCE</scope>
    <source>
        <strain evidence="1">MELC-2E11</strain>
        <tissue evidence="1">Siphon/mantle</tissue>
    </source>
</reference>
<protein>
    <submittedName>
        <fullName evidence="1">Uncharacterized protein</fullName>
    </submittedName>
</protein>
<gene>
    <name evidence="1" type="ORF">MAR_007155</name>
</gene>